<dbReference type="Proteomes" id="UP001367508">
    <property type="component" value="Unassembled WGS sequence"/>
</dbReference>
<feature type="transmembrane region" description="Helical" evidence="6">
    <location>
        <begin position="20"/>
        <end position="39"/>
    </location>
</feature>
<evidence type="ECO:0000256" key="5">
    <source>
        <dbReference type="SAM" id="MobiDB-lite"/>
    </source>
</evidence>
<dbReference type="Pfam" id="PF00787">
    <property type="entry name" value="PX"/>
    <property type="match status" value="1"/>
</dbReference>
<evidence type="ECO:0000313" key="10">
    <source>
        <dbReference type="Proteomes" id="UP001367508"/>
    </source>
</evidence>
<comment type="caution">
    <text evidence="9">The sequence shown here is derived from an EMBL/GenBank/DDBJ whole genome shotgun (WGS) entry which is preliminary data.</text>
</comment>
<dbReference type="SUPFAM" id="SSF64268">
    <property type="entry name" value="PX domain"/>
    <property type="match status" value="1"/>
</dbReference>
<dbReference type="InterPro" id="IPR025943">
    <property type="entry name" value="Sigma_54_int_dom_ATP-bd_2"/>
</dbReference>
<sequence length="1098" mass="123664">MGPLTPTPTMDIIFDLIEEAKLRFLWWALCIFAMSYFFTHTSKSMWMNLPMSILFVAALRILLTKVEFRWKVQPPRLQTYLSHLEKNQLSVNDERLSSSPSPPKWKKKIDSPVVEAALNDFIDLILKDFVINMWYADISPDMEFPEQIRNLIMDALAEVSVRVKEINIVDLLTRDIVDLIGDHIELFRRNQAAIGVDVMLTLSSEERDERLKFHLLNSKELHPALISPESEYKVLQRLMSGVLATVLKKQEAQCPVIRSIAREILTCLILQPVMNLASPAYINELVESLLLVLNDESINWMGITDHSTNATTHNHGHSVAGGGLDNHSASADWAQMLEAATQRRTEVLMPENLENMWTRGRNYKMKENKNIKVGFQDPSTKNPATDSSLPDGNSSPHLALSLDPLLNVGSTNRSESSSDPDKEFSCEADHQVDEAKDIRDVTCNKHKDPLKRSNSASFLRIKTHKAGGSPRLELHTPEYERHGDGFRGKSGFDFVSRREGQFLPKVRCRVMGAYFEKLGSTSFAVYSIAVTDGQEKTWFVKRRYRNFERLHRHLKDIPNYTLHLPPKRIFSSSTEDAFVHQRCIQLDKYLQDLLSIANVAEQHEVWDFLSVSSKNYSFGKSSSVMRTLAVNVDDAVDDIVRQFKGVSDGLMRKVVGSLSPTAEGSTLTSWNTSWNSDEMDKSISRQNAAESVLSSDNEEGDNFGHENIDKEVAEDNESHSDNELSSKDYSQGGINHGNESSNLDLDRKHDATMEAKTSKDVPATNCTIVPDNLEDPVGVPPEVCSRLGLLSFLFSTSHFMIEIYGSLLLINVCLSYALAASSLWNEAAAYLYAVYLLEHRHGALTWTPPNVTVPILNLVDNIFQLKKRGWLRYITLSGLLAFPSMRFIISFAQTLVPKLANCTLRNTKKEDRVCGIIDIEKALTEGVKTFEHGLLAKANEGILYVDEVNLLDDHLVDVLLDSAASEGEIRLQLLDRFGMHAQVGTVRDAELRVKIVEKRTQFDKNPKEFQDSYKAEQKLQKQISSARSVLSSVQIDQDLKVKISKVCAELNVDGLRGDIVTNRNAKALAAPKGRDKVSIEDIATIIPNCLRHRLRKDP</sequence>
<feature type="transmembrane region" description="Helical" evidence="6">
    <location>
        <begin position="45"/>
        <end position="63"/>
    </location>
</feature>
<dbReference type="Gene3D" id="3.40.50.300">
    <property type="entry name" value="P-loop containing nucleotide triphosphate hydrolases"/>
    <property type="match status" value="1"/>
</dbReference>
<dbReference type="EC" id="6.6.1.1" evidence="2"/>
<dbReference type="Gene3D" id="1.10.8.80">
    <property type="entry name" value="Magnesium chelatase subunit I, C-Terminal domain"/>
    <property type="match status" value="1"/>
</dbReference>
<keyword evidence="10" id="KW-1185">Reference proteome</keyword>
<gene>
    <name evidence="9" type="ORF">VNO77_42176</name>
</gene>
<feature type="compositionally biased region" description="Polar residues" evidence="5">
    <location>
        <begin position="684"/>
        <end position="695"/>
    </location>
</feature>
<evidence type="ECO:0000256" key="1">
    <source>
        <dbReference type="ARBA" id="ARBA00004496"/>
    </source>
</evidence>
<dbReference type="InterPro" id="IPR003114">
    <property type="entry name" value="Phox_assoc"/>
</dbReference>
<evidence type="ECO:0000259" key="8">
    <source>
        <dbReference type="PROSITE" id="PS51207"/>
    </source>
</evidence>
<dbReference type="Gene3D" id="3.30.1520.10">
    <property type="entry name" value="Phox-like domain"/>
    <property type="match status" value="1"/>
</dbReference>
<dbReference type="AlphaFoldDB" id="A0AAN9K3L6"/>
<evidence type="ECO:0000313" key="9">
    <source>
        <dbReference type="EMBL" id="KAK7308559.1"/>
    </source>
</evidence>
<evidence type="ECO:0000256" key="2">
    <source>
        <dbReference type="ARBA" id="ARBA00012825"/>
    </source>
</evidence>
<dbReference type="InterPro" id="IPR051837">
    <property type="entry name" value="SortingNexin/PXDomain-PKLike"/>
</dbReference>
<evidence type="ECO:0000256" key="6">
    <source>
        <dbReference type="SAM" id="Phobius"/>
    </source>
</evidence>
<dbReference type="EMBL" id="JAYMYQ010000010">
    <property type="protein sequence ID" value="KAK7308559.1"/>
    <property type="molecule type" value="Genomic_DNA"/>
</dbReference>
<comment type="pathway">
    <text evidence="4">Porphyrin-containing compound metabolism.</text>
</comment>
<dbReference type="SMART" id="SM00313">
    <property type="entry name" value="PXA"/>
    <property type="match status" value="1"/>
</dbReference>
<dbReference type="PANTHER" id="PTHR22999:SF42">
    <property type="entry name" value="SORTING NEXIN CARBOXY-TERMINAL PROTEIN"/>
    <property type="match status" value="1"/>
</dbReference>
<dbReference type="SUPFAM" id="SSF52540">
    <property type="entry name" value="P-loop containing nucleoside triphosphate hydrolases"/>
    <property type="match status" value="1"/>
</dbReference>
<dbReference type="PROSITE" id="PS50195">
    <property type="entry name" value="PX"/>
    <property type="match status" value="1"/>
</dbReference>
<dbReference type="Pfam" id="PF17863">
    <property type="entry name" value="AAA_lid_2"/>
    <property type="match status" value="1"/>
</dbReference>
<dbReference type="GO" id="GO:0035091">
    <property type="term" value="F:phosphatidylinositol binding"/>
    <property type="evidence" value="ECO:0007669"/>
    <property type="project" value="InterPro"/>
</dbReference>
<dbReference type="SMART" id="SM00312">
    <property type="entry name" value="PX"/>
    <property type="match status" value="1"/>
</dbReference>
<dbReference type="GO" id="GO:0016851">
    <property type="term" value="F:magnesium chelatase activity"/>
    <property type="evidence" value="ECO:0007669"/>
    <property type="project" value="UniProtKB-EC"/>
</dbReference>
<feature type="compositionally biased region" description="Basic and acidic residues" evidence="5">
    <location>
        <begin position="419"/>
        <end position="430"/>
    </location>
</feature>
<feature type="compositionally biased region" description="Basic and acidic residues" evidence="5">
    <location>
        <begin position="702"/>
        <end position="726"/>
    </location>
</feature>
<evidence type="ECO:0000256" key="3">
    <source>
        <dbReference type="ARBA" id="ARBA00022490"/>
    </source>
</evidence>
<feature type="region of interest" description="Disordered" evidence="5">
    <location>
        <begin position="660"/>
        <end position="745"/>
    </location>
</feature>
<name>A0AAN9K3L6_CANGL</name>
<organism evidence="9 10">
    <name type="scientific">Canavalia gladiata</name>
    <name type="common">Sword bean</name>
    <name type="synonym">Dolichos gladiatus</name>
    <dbReference type="NCBI Taxonomy" id="3824"/>
    <lineage>
        <taxon>Eukaryota</taxon>
        <taxon>Viridiplantae</taxon>
        <taxon>Streptophyta</taxon>
        <taxon>Embryophyta</taxon>
        <taxon>Tracheophyta</taxon>
        <taxon>Spermatophyta</taxon>
        <taxon>Magnoliopsida</taxon>
        <taxon>eudicotyledons</taxon>
        <taxon>Gunneridae</taxon>
        <taxon>Pentapetalae</taxon>
        <taxon>rosids</taxon>
        <taxon>fabids</taxon>
        <taxon>Fabales</taxon>
        <taxon>Fabaceae</taxon>
        <taxon>Papilionoideae</taxon>
        <taxon>50 kb inversion clade</taxon>
        <taxon>NPAAA clade</taxon>
        <taxon>indigoferoid/millettioid clade</taxon>
        <taxon>Phaseoleae</taxon>
        <taxon>Canavalia</taxon>
    </lineage>
</organism>
<evidence type="ECO:0000256" key="4">
    <source>
        <dbReference type="ARBA" id="ARBA00023444"/>
    </source>
</evidence>
<accession>A0AAN9K3L6</accession>
<keyword evidence="6" id="KW-1133">Transmembrane helix</keyword>
<feature type="domain" description="PXA" evidence="8">
    <location>
        <begin position="111"/>
        <end position="290"/>
    </location>
</feature>
<dbReference type="PROSITE" id="PS00676">
    <property type="entry name" value="SIGMA54_INTERACT_2"/>
    <property type="match status" value="1"/>
</dbReference>
<dbReference type="InterPro" id="IPR041628">
    <property type="entry name" value="ChlI/MoxR_AAA_lid"/>
</dbReference>
<evidence type="ECO:0000259" key="7">
    <source>
        <dbReference type="PROSITE" id="PS50195"/>
    </source>
</evidence>
<feature type="compositionally biased region" description="Polar residues" evidence="5">
    <location>
        <begin position="377"/>
        <end position="396"/>
    </location>
</feature>
<proteinExistence type="predicted"/>
<feature type="compositionally biased region" description="Low complexity" evidence="5">
    <location>
        <begin position="665"/>
        <end position="676"/>
    </location>
</feature>
<dbReference type="Pfam" id="PF02194">
    <property type="entry name" value="PXA"/>
    <property type="match status" value="1"/>
</dbReference>
<dbReference type="GO" id="GO:0005768">
    <property type="term" value="C:endosome"/>
    <property type="evidence" value="ECO:0007669"/>
    <property type="project" value="UniProtKB-ARBA"/>
</dbReference>
<dbReference type="InterPro" id="IPR036871">
    <property type="entry name" value="PX_dom_sf"/>
</dbReference>
<feature type="region of interest" description="Disordered" evidence="5">
    <location>
        <begin position="368"/>
        <end position="430"/>
    </location>
</feature>
<dbReference type="CDD" id="cd06872">
    <property type="entry name" value="PX_SNX19_like_plant"/>
    <property type="match status" value="1"/>
</dbReference>
<dbReference type="PANTHER" id="PTHR22999">
    <property type="entry name" value="PX SERINE/THREONINE KINASE PXK"/>
    <property type="match status" value="1"/>
</dbReference>
<dbReference type="InterPro" id="IPR027417">
    <property type="entry name" value="P-loop_NTPase"/>
</dbReference>
<dbReference type="GO" id="GO:0016020">
    <property type="term" value="C:membrane"/>
    <property type="evidence" value="ECO:0007669"/>
    <property type="project" value="UniProtKB-ARBA"/>
</dbReference>
<dbReference type="InterPro" id="IPR001683">
    <property type="entry name" value="PX_dom"/>
</dbReference>
<feature type="domain" description="PX" evidence="7">
    <location>
        <begin position="504"/>
        <end position="616"/>
    </location>
</feature>
<keyword evidence="6" id="KW-0472">Membrane</keyword>
<feature type="compositionally biased region" description="Polar residues" evidence="5">
    <location>
        <begin position="727"/>
        <end position="743"/>
    </location>
</feature>
<comment type="subcellular location">
    <subcellularLocation>
        <location evidence="1">Cytoplasm</location>
    </subcellularLocation>
</comment>
<dbReference type="PROSITE" id="PS51207">
    <property type="entry name" value="PXA"/>
    <property type="match status" value="1"/>
</dbReference>
<keyword evidence="3" id="KW-0963">Cytoplasm</keyword>
<protein>
    <recommendedName>
        <fullName evidence="2">magnesium chelatase</fullName>
        <ecNumber evidence="2">6.6.1.1</ecNumber>
    </recommendedName>
</protein>
<keyword evidence="6" id="KW-0812">Transmembrane</keyword>
<feature type="compositionally biased region" description="Polar residues" evidence="5">
    <location>
        <begin position="408"/>
        <end position="417"/>
    </location>
</feature>
<reference evidence="9 10" key="1">
    <citation type="submission" date="2024-01" db="EMBL/GenBank/DDBJ databases">
        <title>The genomes of 5 underutilized Papilionoideae crops provide insights into root nodulation and disease resistanc.</title>
        <authorList>
            <person name="Jiang F."/>
        </authorList>
    </citation>
    <scope>NUCLEOTIDE SEQUENCE [LARGE SCALE GENOMIC DNA]</scope>
    <source>
        <strain evidence="9">LVBAO_FW01</strain>
        <tissue evidence="9">Leaves</tissue>
    </source>
</reference>